<dbReference type="RefSeq" id="WP_341427733.1">
    <property type="nucleotide sequence ID" value="NZ_JBBUTG010000015.1"/>
</dbReference>
<evidence type="ECO:0000313" key="2">
    <source>
        <dbReference type="EMBL" id="MEK8033313.1"/>
    </source>
</evidence>
<organism evidence="2 3">
    <name type="scientific">Ideonella lacteola</name>
    <dbReference type="NCBI Taxonomy" id="2984193"/>
    <lineage>
        <taxon>Bacteria</taxon>
        <taxon>Pseudomonadati</taxon>
        <taxon>Pseudomonadota</taxon>
        <taxon>Betaproteobacteria</taxon>
        <taxon>Burkholderiales</taxon>
        <taxon>Sphaerotilaceae</taxon>
        <taxon>Ideonella</taxon>
    </lineage>
</organism>
<name>A0ABU9BXY7_9BURK</name>
<dbReference type="EMBL" id="JBBUTG010000015">
    <property type="protein sequence ID" value="MEK8033313.1"/>
    <property type="molecule type" value="Genomic_DNA"/>
</dbReference>
<sequence length="114" mass="12479">MMEGDRSATEVRSASRRQLARKALLAYLFLVAVGTGALLEFVPEVFSGSELSGVRLFAAALVGFLVMAPIVAIGYMAIEMMVEAALLMTAWLFKAGYRALACRVTRWFSRRGEP</sequence>
<gene>
    <name evidence="2" type="ORF">AACH06_21035</name>
</gene>
<keyword evidence="1" id="KW-0472">Membrane</keyword>
<feature type="transmembrane region" description="Helical" evidence="1">
    <location>
        <begin position="54"/>
        <end position="78"/>
    </location>
</feature>
<keyword evidence="3" id="KW-1185">Reference proteome</keyword>
<proteinExistence type="predicted"/>
<reference evidence="2 3" key="1">
    <citation type="submission" date="2024-04" db="EMBL/GenBank/DDBJ databases">
        <title>Novel species of the genus Ideonella isolated from streams.</title>
        <authorList>
            <person name="Lu H."/>
        </authorList>
    </citation>
    <scope>NUCLEOTIDE SEQUENCE [LARGE SCALE GENOMIC DNA]</scope>
    <source>
        <strain evidence="2 3">DXS29W</strain>
    </source>
</reference>
<accession>A0ABU9BXY7</accession>
<evidence type="ECO:0000256" key="1">
    <source>
        <dbReference type="SAM" id="Phobius"/>
    </source>
</evidence>
<protein>
    <submittedName>
        <fullName evidence="2">Uncharacterized protein</fullName>
    </submittedName>
</protein>
<feature type="transmembrane region" description="Helical" evidence="1">
    <location>
        <begin position="24"/>
        <end position="42"/>
    </location>
</feature>
<dbReference type="Proteomes" id="UP001371218">
    <property type="component" value="Unassembled WGS sequence"/>
</dbReference>
<keyword evidence="1" id="KW-0812">Transmembrane</keyword>
<comment type="caution">
    <text evidence="2">The sequence shown here is derived from an EMBL/GenBank/DDBJ whole genome shotgun (WGS) entry which is preliminary data.</text>
</comment>
<keyword evidence="1" id="KW-1133">Transmembrane helix</keyword>
<evidence type="ECO:0000313" key="3">
    <source>
        <dbReference type="Proteomes" id="UP001371218"/>
    </source>
</evidence>